<dbReference type="InterPro" id="IPR004431">
    <property type="entry name" value="3-IsopropMal_deHydase_ssu"/>
</dbReference>
<dbReference type="NCBIfam" id="NF002458">
    <property type="entry name" value="PRK01641.1"/>
    <property type="match status" value="1"/>
</dbReference>
<evidence type="ECO:0000256" key="7">
    <source>
        <dbReference type="ARBA" id="ARBA00022605"/>
    </source>
</evidence>
<dbReference type="UniPathway" id="UPA00048">
    <property type="reaction ID" value="UER00071"/>
</dbReference>
<dbReference type="AlphaFoldDB" id="A0A1G1KR67"/>
<dbReference type="InterPro" id="IPR015928">
    <property type="entry name" value="Aconitase/3IPM_dehydase_swvl"/>
</dbReference>
<evidence type="ECO:0000256" key="8">
    <source>
        <dbReference type="ARBA" id="ARBA00023239"/>
    </source>
</evidence>
<comment type="function">
    <text evidence="2 10">Catalyzes the isomerization between 2-isopropylmalate and 3-isopropylmalate, via the formation of 2-isopropylmaleate.</text>
</comment>
<dbReference type="InterPro" id="IPR033940">
    <property type="entry name" value="IPMI_Swivel"/>
</dbReference>
<proteinExistence type="inferred from homology"/>
<dbReference type="HAMAP" id="MF_01031">
    <property type="entry name" value="LeuD_type1"/>
    <property type="match status" value="1"/>
</dbReference>
<dbReference type="Pfam" id="PF00694">
    <property type="entry name" value="Aconitase_C"/>
    <property type="match status" value="1"/>
</dbReference>
<comment type="subunit">
    <text evidence="5 10">Heterodimer of LeuC and LeuD.</text>
</comment>
<keyword evidence="8 10" id="KW-0456">Lyase</keyword>
<sequence>MKPFETFRGLVAGIDRANIDTDQIIPKQFLKSIKRTGFGESLFFDWRYHPDGLPNQDFELNQPRFKGASILVARNNFGCGSSREHAVWAIAQYGFKCVIAPSGENSGSRIPAFADIFRNNCSQNALLTVELTEREVNQIFQMVHEHPGLEAAVDLEKQQVVFYPKDKVFFHFDIDVAVKERLLKGLDDIGLTLQYEKTIREFELKHNTYCSWK</sequence>
<dbReference type="InterPro" id="IPR000573">
    <property type="entry name" value="AconitaseA/IPMdHydase_ssu_swvl"/>
</dbReference>
<comment type="caution">
    <text evidence="12">The sequence shown here is derived from an EMBL/GenBank/DDBJ whole genome shotgun (WGS) entry which is preliminary data.</text>
</comment>
<keyword evidence="7 10" id="KW-0028">Amino-acid biosynthesis</keyword>
<evidence type="ECO:0000256" key="3">
    <source>
        <dbReference type="ARBA" id="ARBA00004729"/>
    </source>
</evidence>
<gene>
    <name evidence="10" type="primary">leuD</name>
    <name evidence="12" type="ORF">A3G33_06215</name>
</gene>
<evidence type="ECO:0000256" key="4">
    <source>
        <dbReference type="ARBA" id="ARBA00009845"/>
    </source>
</evidence>
<evidence type="ECO:0000256" key="1">
    <source>
        <dbReference type="ARBA" id="ARBA00000491"/>
    </source>
</evidence>
<dbReference type="EC" id="4.2.1.33" evidence="10"/>
<dbReference type="EMBL" id="MHFR01000064">
    <property type="protein sequence ID" value="OGW95378.1"/>
    <property type="molecule type" value="Genomic_DNA"/>
</dbReference>
<evidence type="ECO:0000313" key="12">
    <source>
        <dbReference type="EMBL" id="OGW95378.1"/>
    </source>
</evidence>
<evidence type="ECO:0000256" key="2">
    <source>
        <dbReference type="ARBA" id="ARBA00002695"/>
    </source>
</evidence>
<comment type="pathway">
    <text evidence="3 10">Amino-acid biosynthesis; L-leucine biosynthesis; L-leucine from 3-methyl-2-oxobutanoate: step 2/4.</text>
</comment>
<name>A0A1G1KR67_9BACT</name>
<evidence type="ECO:0000256" key="5">
    <source>
        <dbReference type="ARBA" id="ARBA00011271"/>
    </source>
</evidence>
<evidence type="ECO:0000259" key="11">
    <source>
        <dbReference type="Pfam" id="PF00694"/>
    </source>
</evidence>
<accession>A0A1G1KR67</accession>
<keyword evidence="9 10" id="KW-0100">Branched-chain amino acid biosynthesis</keyword>
<organism evidence="12 13">
    <name type="scientific">Candidatus Danuiimicrobium aquiferis</name>
    <dbReference type="NCBI Taxonomy" id="1801832"/>
    <lineage>
        <taxon>Bacteria</taxon>
        <taxon>Pseudomonadati</taxon>
        <taxon>Candidatus Omnitrophota</taxon>
        <taxon>Candidatus Danuiimicrobium</taxon>
    </lineage>
</organism>
<dbReference type="Gene3D" id="3.20.19.10">
    <property type="entry name" value="Aconitase, domain 4"/>
    <property type="match status" value="1"/>
</dbReference>
<comment type="catalytic activity">
    <reaction evidence="1 10">
        <text>(2R,3S)-3-isopropylmalate = (2S)-2-isopropylmalate</text>
        <dbReference type="Rhea" id="RHEA:32287"/>
        <dbReference type="ChEBI" id="CHEBI:1178"/>
        <dbReference type="ChEBI" id="CHEBI:35121"/>
        <dbReference type="EC" id="4.2.1.33"/>
    </reaction>
</comment>
<evidence type="ECO:0000313" key="13">
    <source>
        <dbReference type="Proteomes" id="UP000178187"/>
    </source>
</evidence>
<dbReference type="GO" id="GO:0003861">
    <property type="term" value="F:3-isopropylmalate dehydratase activity"/>
    <property type="evidence" value="ECO:0007669"/>
    <property type="project" value="UniProtKB-UniRule"/>
</dbReference>
<protein>
    <recommendedName>
        <fullName evidence="10">3-isopropylmalate dehydratase small subunit</fullName>
        <ecNumber evidence="10">4.2.1.33</ecNumber>
    </recommendedName>
    <alternativeName>
        <fullName evidence="10">Alpha-IPM isomerase</fullName>
        <shortName evidence="10">IPMI</shortName>
    </alternativeName>
    <alternativeName>
        <fullName evidence="10">Isopropylmalate isomerase</fullName>
    </alternativeName>
</protein>
<evidence type="ECO:0000256" key="9">
    <source>
        <dbReference type="ARBA" id="ARBA00023304"/>
    </source>
</evidence>
<evidence type="ECO:0000256" key="6">
    <source>
        <dbReference type="ARBA" id="ARBA00022430"/>
    </source>
</evidence>
<dbReference type="Proteomes" id="UP000178187">
    <property type="component" value="Unassembled WGS sequence"/>
</dbReference>
<dbReference type="NCBIfam" id="TIGR00171">
    <property type="entry name" value="leuD"/>
    <property type="match status" value="1"/>
</dbReference>
<dbReference type="FunFam" id="3.20.19.10:FF:000003">
    <property type="entry name" value="3-isopropylmalate dehydratase small subunit"/>
    <property type="match status" value="1"/>
</dbReference>
<reference evidence="12 13" key="1">
    <citation type="journal article" date="2016" name="Nat. Commun.">
        <title>Thousands of microbial genomes shed light on interconnected biogeochemical processes in an aquifer system.</title>
        <authorList>
            <person name="Anantharaman K."/>
            <person name="Brown C.T."/>
            <person name="Hug L.A."/>
            <person name="Sharon I."/>
            <person name="Castelle C.J."/>
            <person name="Probst A.J."/>
            <person name="Thomas B.C."/>
            <person name="Singh A."/>
            <person name="Wilkins M.J."/>
            <person name="Karaoz U."/>
            <person name="Brodie E.L."/>
            <person name="Williams K.H."/>
            <person name="Hubbard S.S."/>
            <person name="Banfield J.F."/>
        </authorList>
    </citation>
    <scope>NUCLEOTIDE SEQUENCE [LARGE SCALE GENOMIC DNA]</scope>
</reference>
<dbReference type="GO" id="GO:0009316">
    <property type="term" value="C:3-isopropylmalate dehydratase complex"/>
    <property type="evidence" value="ECO:0007669"/>
    <property type="project" value="InterPro"/>
</dbReference>
<dbReference type="SUPFAM" id="SSF52016">
    <property type="entry name" value="LeuD/IlvD-like"/>
    <property type="match status" value="1"/>
</dbReference>
<dbReference type="CDD" id="cd01577">
    <property type="entry name" value="IPMI_Swivel"/>
    <property type="match status" value="1"/>
</dbReference>
<feature type="domain" description="Aconitase A/isopropylmalate dehydratase small subunit swivel" evidence="11">
    <location>
        <begin position="1"/>
        <end position="133"/>
    </location>
</feature>
<keyword evidence="6 10" id="KW-0432">Leucine biosynthesis</keyword>
<dbReference type="GO" id="GO:0009098">
    <property type="term" value="P:L-leucine biosynthetic process"/>
    <property type="evidence" value="ECO:0007669"/>
    <property type="project" value="UniProtKB-UniRule"/>
</dbReference>
<evidence type="ECO:0000256" key="10">
    <source>
        <dbReference type="HAMAP-Rule" id="MF_01031"/>
    </source>
</evidence>
<dbReference type="PANTHER" id="PTHR43345">
    <property type="entry name" value="3-ISOPROPYLMALATE DEHYDRATASE SMALL SUBUNIT 2-RELATED-RELATED"/>
    <property type="match status" value="1"/>
</dbReference>
<dbReference type="PANTHER" id="PTHR43345:SF5">
    <property type="entry name" value="3-ISOPROPYLMALATE DEHYDRATASE SMALL SUBUNIT"/>
    <property type="match status" value="1"/>
</dbReference>
<dbReference type="InterPro" id="IPR050075">
    <property type="entry name" value="LeuD"/>
</dbReference>
<comment type="similarity">
    <text evidence="4 10">Belongs to the LeuD family. LeuD type 1 subfamily.</text>
</comment>